<organism evidence="1 2">
    <name type="scientific">Xylaria arbuscula</name>
    <dbReference type="NCBI Taxonomy" id="114810"/>
    <lineage>
        <taxon>Eukaryota</taxon>
        <taxon>Fungi</taxon>
        <taxon>Dikarya</taxon>
        <taxon>Ascomycota</taxon>
        <taxon>Pezizomycotina</taxon>
        <taxon>Sordariomycetes</taxon>
        <taxon>Xylariomycetidae</taxon>
        <taxon>Xylariales</taxon>
        <taxon>Xylariaceae</taxon>
        <taxon>Xylaria</taxon>
    </lineage>
</organism>
<reference evidence="1" key="1">
    <citation type="submission" date="2022-07" db="EMBL/GenBank/DDBJ databases">
        <title>Genome Sequence of Xylaria arbuscula.</title>
        <authorList>
            <person name="Buettner E."/>
        </authorList>
    </citation>
    <scope>NUCLEOTIDE SEQUENCE</scope>
    <source>
        <strain evidence="1">VT107</strain>
    </source>
</reference>
<evidence type="ECO:0000313" key="2">
    <source>
        <dbReference type="Proteomes" id="UP001148614"/>
    </source>
</evidence>
<dbReference type="PROSITE" id="PS51257">
    <property type="entry name" value="PROKAR_LIPOPROTEIN"/>
    <property type="match status" value="1"/>
</dbReference>
<accession>A0A9W8NAM8</accession>
<dbReference type="AlphaFoldDB" id="A0A9W8NAM8"/>
<comment type="caution">
    <text evidence="1">The sequence shown here is derived from an EMBL/GenBank/DDBJ whole genome shotgun (WGS) entry which is preliminary data.</text>
</comment>
<name>A0A9W8NAM8_9PEZI</name>
<keyword evidence="2" id="KW-1185">Reference proteome</keyword>
<dbReference type="EMBL" id="JANPWZ010001436">
    <property type="protein sequence ID" value="KAJ3565819.1"/>
    <property type="molecule type" value="Genomic_DNA"/>
</dbReference>
<gene>
    <name evidence="1" type="ORF">NPX13_g7356</name>
</gene>
<protein>
    <submittedName>
        <fullName evidence="1">Uncharacterized protein</fullName>
    </submittedName>
</protein>
<evidence type="ECO:0000313" key="1">
    <source>
        <dbReference type="EMBL" id="KAJ3565819.1"/>
    </source>
</evidence>
<sequence length="116" mass="11977">MAQPRRHVVGGNAGGAQGYFVGAVLGACIDQPEGGDGVKSIQPIGLLFGPGSSESGRDISIPAEWHCPMAMGAGRRAHAWPGHAADTVASNFCAVILAFAVKRTRFIPCSEDIAMT</sequence>
<proteinExistence type="predicted"/>
<dbReference type="Proteomes" id="UP001148614">
    <property type="component" value="Unassembled WGS sequence"/>
</dbReference>